<evidence type="ECO:0000313" key="2">
    <source>
        <dbReference type="Proteomes" id="UP000006330"/>
    </source>
</evidence>
<dbReference type="PATRIC" id="fig|999418.3.peg.5336"/>
<gene>
    <name evidence="1" type="ORF">HMPREF1076_05266</name>
</gene>
<proteinExistence type="predicted"/>
<dbReference type="Proteomes" id="UP000006330">
    <property type="component" value="Unassembled WGS sequence"/>
</dbReference>
<comment type="caution">
    <text evidence="1">The sequence shown here is derived from an EMBL/GenBank/DDBJ whole genome shotgun (WGS) entry which is preliminary data.</text>
</comment>
<dbReference type="AlphaFoldDB" id="K5ZSD2"/>
<accession>K5ZSD2</accession>
<reference evidence="1 2" key="1">
    <citation type="submission" date="2012-02" db="EMBL/GenBank/DDBJ databases">
        <title>The Genome Sequence of Parabacteroides goldsteinii CL02T12C30.</title>
        <authorList>
            <consortium name="The Broad Institute Genome Sequencing Platform"/>
            <person name="Earl A."/>
            <person name="Ward D."/>
            <person name="Feldgarden M."/>
            <person name="Gevers D."/>
            <person name="Zitomersky N.L."/>
            <person name="Coyne M.J."/>
            <person name="Comstock L.E."/>
            <person name="Young S.K."/>
            <person name="Zeng Q."/>
            <person name="Gargeya S."/>
            <person name="Fitzgerald M."/>
            <person name="Haas B."/>
            <person name="Abouelleil A."/>
            <person name="Alvarado L."/>
            <person name="Arachchi H.M."/>
            <person name="Berlin A."/>
            <person name="Chapman S.B."/>
            <person name="Gearin G."/>
            <person name="Goldberg J."/>
            <person name="Griggs A."/>
            <person name="Gujja S."/>
            <person name="Hansen M."/>
            <person name="Heiman D."/>
            <person name="Howarth C."/>
            <person name="Larimer J."/>
            <person name="Lui A."/>
            <person name="MacDonald P.J.P."/>
            <person name="McCowen C."/>
            <person name="Montmayeur A."/>
            <person name="Murphy C."/>
            <person name="Neiman D."/>
            <person name="Pearson M."/>
            <person name="Priest M."/>
            <person name="Roberts A."/>
            <person name="Saif S."/>
            <person name="Shea T."/>
            <person name="Sisk P."/>
            <person name="Stolte C."/>
            <person name="Sykes S."/>
            <person name="Wortman J."/>
            <person name="Nusbaum C."/>
            <person name="Birren B."/>
        </authorList>
    </citation>
    <scope>NUCLEOTIDE SEQUENCE [LARGE SCALE GENOMIC DNA]</scope>
    <source>
        <strain evidence="1 2">CL02T12C30</strain>
    </source>
</reference>
<organism evidence="1 2">
    <name type="scientific">Parabacteroides goldsteinii CL02T12C30</name>
    <dbReference type="NCBI Taxonomy" id="999418"/>
    <lineage>
        <taxon>Bacteria</taxon>
        <taxon>Pseudomonadati</taxon>
        <taxon>Bacteroidota</taxon>
        <taxon>Bacteroidia</taxon>
        <taxon>Bacteroidales</taxon>
        <taxon>Tannerellaceae</taxon>
        <taxon>Parabacteroides</taxon>
    </lineage>
</organism>
<sequence>MIMLFSIKPEFMINFIAKKKYEYRKSIFMNDEIILGIVYDS</sequence>
<dbReference type="HOGENOM" id="CLU_3273898_0_0_10"/>
<evidence type="ECO:0000313" key="1">
    <source>
        <dbReference type="EMBL" id="EKN06303.1"/>
    </source>
</evidence>
<protein>
    <submittedName>
        <fullName evidence="1">Uncharacterized protein</fullName>
    </submittedName>
</protein>
<dbReference type="EMBL" id="AGZO01000043">
    <property type="protein sequence ID" value="EKN06303.1"/>
    <property type="molecule type" value="Genomic_DNA"/>
</dbReference>
<name>K5ZSD2_9BACT</name>